<feature type="transmembrane region" description="Helical" evidence="8">
    <location>
        <begin position="28"/>
        <end position="43"/>
    </location>
</feature>
<proteinExistence type="inferred from homology"/>
<feature type="domain" description="Citrate transporter-like" evidence="9">
    <location>
        <begin position="16"/>
        <end position="363"/>
    </location>
</feature>
<keyword evidence="11" id="KW-1185">Reference proteome</keyword>
<dbReference type="AlphaFoldDB" id="A0A1M5R6N4"/>
<evidence type="ECO:0000259" key="9">
    <source>
        <dbReference type="Pfam" id="PF03600"/>
    </source>
</evidence>
<dbReference type="GO" id="GO:0005886">
    <property type="term" value="C:plasma membrane"/>
    <property type="evidence" value="ECO:0007669"/>
    <property type="project" value="UniProtKB-SubCell"/>
</dbReference>
<dbReference type="GO" id="GO:0015105">
    <property type="term" value="F:arsenite transmembrane transporter activity"/>
    <property type="evidence" value="ECO:0007669"/>
    <property type="project" value="InterPro"/>
</dbReference>
<feature type="transmembrane region" description="Helical" evidence="8">
    <location>
        <begin position="270"/>
        <end position="288"/>
    </location>
</feature>
<dbReference type="EMBL" id="FQXN01000001">
    <property type="protein sequence ID" value="SHH22027.1"/>
    <property type="molecule type" value="Genomic_DNA"/>
</dbReference>
<feature type="transmembrane region" description="Helical" evidence="8">
    <location>
        <begin position="339"/>
        <end position="360"/>
    </location>
</feature>
<evidence type="ECO:0000256" key="2">
    <source>
        <dbReference type="ARBA" id="ARBA00009843"/>
    </source>
</evidence>
<dbReference type="Pfam" id="PF03600">
    <property type="entry name" value="CitMHS"/>
    <property type="match status" value="1"/>
</dbReference>
<keyword evidence="3" id="KW-0813">Transport</keyword>
<evidence type="ECO:0000256" key="4">
    <source>
        <dbReference type="ARBA" id="ARBA00022475"/>
    </source>
</evidence>
<accession>A0A1M5R6N4</accession>
<dbReference type="PANTHER" id="PTHR43568:SF1">
    <property type="entry name" value="P PROTEIN"/>
    <property type="match status" value="1"/>
</dbReference>
<feature type="transmembrane region" description="Helical" evidence="8">
    <location>
        <begin position="6"/>
        <end position="21"/>
    </location>
</feature>
<dbReference type="PANTHER" id="PTHR43568">
    <property type="entry name" value="P PROTEIN"/>
    <property type="match status" value="1"/>
</dbReference>
<keyword evidence="7 8" id="KW-0472">Membrane</keyword>
<comment type="similarity">
    <text evidence="2">Belongs to the CitM (TC 2.A.11) transporter family.</text>
</comment>
<feature type="transmembrane region" description="Helical" evidence="8">
    <location>
        <begin position="174"/>
        <end position="196"/>
    </location>
</feature>
<dbReference type="InterPro" id="IPR004680">
    <property type="entry name" value="Cit_transptr-like_dom"/>
</dbReference>
<comment type="subcellular location">
    <subcellularLocation>
        <location evidence="1">Cell membrane</location>
        <topology evidence="1">Multi-pass membrane protein</topology>
    </subcellularLocation>
</comment>
<feature type="transmembrane region" description="Helical" evidence="8">
    <location>
        <begin position="398"/>
        <end position="417"/>
    </location>
</feature>
<feature type="transmembrane region" description="Helical" evidence="8">
    <location>
        <begin position="366"/>
        <end position="386"/>
    </location>
</feature>
<feature type="transmembrane region" description="Helical" evidence="8">
    <location>
        <begin position="308"/>
        <end position="327"/>
    </location>
</feature>
<keyword evidence="4" id="KW-1003">Cell membrane</keyword>
<dbReference type="InterPro" id="IPR051475">
    <property type="entry name" value="Diverse_Ion_Transporter"/>
</dbReference>
<dbReference type="PRINTS" id="PR00758">
    <property type="entry name" value="ARSENICPUMP"/>
</dbReference>
<evidence type="ECO:0000256" key="6">
    <source>
        <dbReference type="ARBA" id="ARBA00022989"/>
    </source>
</evidence>
<evidence type="ECO:0000256" key="1">
    <source>
        <dbReference type="ARBA" id="ARBA00004651"/>
    </source>
</evidence>
<reference evidence="11" key="1">
    <citation type="submission" date="2016-11" db="EMBL/GenBank/DDBJ databases">
        <authorList>
            <person name="Varghese N."/>
            <person name="Submissions S."/>
        </authorList>
    </citation>
    <scope>NUCLEOTIDE SEQUENCE [LARGE SCALE GENOMIC DNA]</scope>
    <source>
        <strain evidence="11">DSM 15807</strain>
    </source>
</reference>
<keyword evidence="6 8" id="KW-1133">Transmembrane helix</keyword>
<dbReference type="InterPro" id="IPR000802">
    <property type="entry name" value="Arsenical_pump_ArsB"/>
</dbReference>
<evidence type="ECO:0000256" key="7">
    <source>
        <dbReference type="ARBA" id="ARBA00023136"/>
    </source>
</evidence>
<gene>
    <name evidence="10" type="ORF">SAMN02745199_0372</name>
</gene>
<dbReference type="RefSeq" id="WP_073071516.1">
    <property type="nucleotide sequence ID" value="NZ_FQXN01000001.1"/>
</dbReference>
<evidence type="ECO:0000256" key="3">
    <source>
        <dbReference type="ARBA" id="ARBA00022448"/>
    </source>
</evidence>
<sequence length="422" mass="46980">MTVDAIIALIVFVVVYYLIISEKVHRSIAVVLGAFTLTFFGIFEDPDYLFKNYVDFDTIFLLIGMMLLVSTIKDVGFFEFVAFKIIKLSKNSLVRIFLMMNIFVAFLSAFVDNVTTIMIFIPITLAIADAAEISPIPLVFSEVLSSNIGGTATLIGDPPNILIGNAAGLNFNDFILNTAFPSFLSLFLILAFLFFTHKKTFTRKLDFNLESVSISKINLIKSLVLLITVLILFVFQEQLGINNSVIAFGMGFVSVLVMNPKNIEKQFTEIEWGTIFFFIGLFIITGALEDTGILKQIAIFFSEKFGESPKLFGMLLIVMSFIISGFFDNIPFTATMIPIIKMLPGINVAFSNLTPFWWALSLGVCYGGNLTPIGASANIVALTMLLKYSNTKVSFKDFMKFSLVPSLISLAVAILYIEYRYL</sequence>
<evidence type="ECO:0000313" key="10">
    <source>
        <dbReference type="EMBL" id="SHH22027.1"/>
    </source>
</evidence>
<dbReference type="OrthoDB" id="9765532at2"/>
<protein>
    <submittedName>
        <fullName evidence="10">Possible tyrosine transporter P-protein</fullName>
    </submittedName>
</protein>
<dbReference type="STRING" id="1123380.SAMN02745199_0372"/>
<feature type="transmembrane region" description="Helical" evidence="8">
    <location>
        <begin position="59"/>
        <end position="81"/>
    </location>
</feature>
<feature type="transmembrane region" description="Helical" evidence="8">
    <location>
        <begin position="217"/>
        <end position="235"/>
    </location>
</feature>
<evidence type="ECO:0000256" key="8">
    <source>
        <dbReference type="SAM" id="Phobius"/>
    </source>
</evidence>
<keyword evidence="5 8" id="KW-0812">Transmembrane</keyword>
<dbReference type="Proteomes" id="UP000242592">
    <property type="component" value="Unassembled WGS sequence"/>
</dbReference>
<name>A0A1M5R6N4_9BACT</name>
<evidence type="ECO:0000256" key="5">
    <source>
        <dbReference type="ARBA" id="ARBA00022692"/>
    </source>
</evidence>
<evidence type="ECO:0000313" key="11">
    <source>
        <dbReference type="Proteomes" id="UP000242592"/>
    </source>
</evidence>
<feature type="transmembrane region" description="Helical" evidence="8">
    <location>
        <begin position="241"/>
        <end position="258"/>
    </location>
</feature>
<organism evidence="10 11">
    <name type="scientific">Thermosipho atlanticus DSM 15807</name>
    <dbReference type="NCBI Taxonomy" id="1123380"/>
    <lineage>
        <taxon>Bacteria</taxon>
        <taxon>Thermotogati</taxon>
        <taxon>Thermotogota</taxon>
        <taxon>Thermotogae</taxon>
        <taxon>Thermotogales</taxon>
        <taxon>Fervidobacteriaceae</taxon>
        <taxon>Thermosipho</taxon>
    </lineage>
</organism>